<evidence type="ECO:0000256" key="11">
    <source>
        <dbReference type="HAMAP-Rule" id="MF_00276"/>
    </source>
</evidence>
<organism evidence="13 14">
    <name type="scientific">Cystobacter fuscus</name>
    <dbReference type="NCBI Taxonomy" id="43"/>
    <lineage>
        <taxon>Bacteria</taxon>
        <taxon>Pseudomonadati</taxon>
        <taxon>Myxococcota</taxon>
        <taxon>Myxococcia</taxon>
        <taxon>Myxococcales</taxon>
        <taxon>Cystobacterineae</taxon>
        <taxon>Archangiaceae</taxon>
        <taxon>Cystobacter</taxon>
    </lineage>
</organism>
<evidence type="ECO:0000256" key="4">
    <source>
        <dbReference type="ARBA" id="ARBA00022692"/>
    </source>
</evidence>
<name>A0A250IVB0_9BACT</name>
<dbReference type="GO" id="GO:0005524">
    <property type="term" value="F:ATP binding"/>
    <property type="evidence" value="ECO:0007669"/>
    <property type="project" value="UniProtKB-UniRule"/>
</dbReference>
<keyword evidence="9 11" id="KW-0406">Ion transport</keyword>
<dbReference type="InterPro" id="IPR003820">
    <property type="entry name" value="KdpC"/>
</dbReference>
<dbReference type="HAMAP" id="MF_00276">
    <property type="entry name" value="KdpC"/>
    <property type="match status" value="1"/>
</dbReference>
<evidence type="ECO:0000256" key="9">
    <source>
        <dbReference type="ARBA" id="ARBA00023065"/>
    </source>
</evidence>
<gene>
    <name evidence="11" type="primary">kdpC</name>
    <name evidence="13" type="ORF">CYFUS_000273</name>
</gene>
<dbReference type="AlphaFoldDB" id="A0A250IVB0"/>
<dbReference type="KEGG" id="cfus:CYFUS_000273"/>
<dbReference type="PANTHER" id="PTHR30042">
    <property type="entry name" value="POTASSIUM-TRANSPORTING ATPASE C CHAIN"/>
    <property type="match status" value="1"/>
</dbReference>
<evidence type="ECO:0000256" key="2">
    <source>
        <dbReference type="ARBA" id="ARBA00022475"/>
    </source>
</evidence>
<protein>
    <recommendedName>
        <fullName evidence="11">Potassium-transporting ATPase KdpC subunit</fullName>
    </recommendedName>
    <alternativeName>
        <fullName evidence="11">ATP phosphohydrolase [potassium-transporting] C chain</fullName>
    </alternativeName>
    <alternativeName>
        <fullName evidence="11">Potassium-binding and translocating subunit C</fullName>
    </alternativeName>
    <alternativeName>
        <fullName evidence="11">Potassium-translocating ATPase C chain</fullName>
    </alternativeName>
</protein>
<keyword evidence="1 11" id="KW-0813">Transport</keyword>
<evidence type="ECO:0000313" key="14">
    <source>
        <dbReference type="Proteomes" id="UP000217257"/>
    </source>
</evidence>
<dbReference type="PANTHER" id="PTHR30042:SF2">
    <property type="entry name" value="POTASSIUM-TRANSPORTING ATPASE KDPC SUBUNIT"/>
    <property type="match status" value="1"/>
</dbReference>
<dbReference type="GO" id="GO:0008556">
    <property type="term" value="F:P-type potassium transmembrane transporter activity"/>
    <property type="evidence" value="ECO:0007669"/>
    <property type="project" value="InterPro"/>
</dbReference>
<dbReference type="EMBL" id="CP022098">
    <property type="protein sequence ID" value="ATB34866.1"/>
    <property type="molecule type" value="Genomic_DNA"/>
</dbReference>
<evidence type="ECO:0000313" key="13">
    <source>
        <dbReference type="EMBL" id="ATB34866.1"/>
    </source>
</evidence>
<proteinExistence type="inferred from homology"/>
<dbReference type="Proteomes" id="UP000217257">
    <property type="component" value="Chromosome"/>
</dbReference>
<evidence type="ECO:0000256" key="5">
    <source>
        <dbReference type="ARBA" id="ARBA00022741"/>
    </source>
</evidence>
<dbReference type="Pfam" id="PF02669">
    <property type="entry name" value="KdpC"/>
    <property type="match status" value="1"/>
</dbReference>
<evidence type="ECO:0000256" key="10">
    <source>
        <dbReference type="ARBA" id="ARBA00023136"/>
    </source>
</evidence>
<feature type="region of interest" description="Disordered" evidence="12">
    <location>
        <begin position="77"/>
        <end position="119"/>
    </location>
</feature>
<accession>A0A250IVB0</accession>
<dbReference type="NCBIfam" id="NF001454">
    <property type="entry name" value="PRK00315.1"/>
    <property type="match status" value="1"/>
</dbReference>
<keyword evidence="5 11" id="KW-0547">Nucleotide-binding</keyword>
<keyword evidence="4 11" id="KW-0812">Transmembrane</keyword>
<comment type="function">
    <text evidence="11">Part of the high-affinity ATP-driven potassium transport (or Kdp) system, which catalyzes the hydrolysis of ATP coupled with the electrogenic transport of potassium into the cytoplasm. This subunit acts as a catalytic chaperone that increases the ATP-binding affinity of the ATP-hydrolyzing subunit KdpB by the formation of a transient KdpB/KdpC/ATP ternary complex.</text>
</comment>
<comment type="subunit">
    <text evidence="11">The system is composed of three essential subunits: KdpA, KdpB and KdpC.</text>
</comment>
<evidence type="ECO:0000256" key="7">
    <source>
        <dbReference type="ARBA" id="ARBA00022958"/>
    </source>
</evidence>
<dbReference type="RefSeq" id="WP_095983559.1">
    <property type="nucleotide sequence ID" value="NZ_CP022098.1"/>
</dbReference>
<keyword evidence="3 11" id="KW-0633">Potassium transport</keyword>
<keyword evidence="10 11" id="KW-0472">Membrane</keyword>
<evidence type="ECO:0000256" key="6">
    <source>
        <dbReference type="ARBA" id="ARBA00022840"/>
    </source>
</evidence>
<comment type="similarity">
    <text evidence="11">Belongs to the KdpC family.</text>
</comment>
<dbReference type="NCBIfam" id="TIGR00681">
    <property type="entry name" value="kdpC"/>
    <property type="match status" value="1"/>
</dbReference>
<evidence type="ECO:0000256" key="1">
    <source>
        <dbReference type="ARBA" id="ARBA00022448"/>
    </source>
</evidence>
<feature type="compositionally biased region" description="Basic and acidic residues" evidence="12">
    <location>
        <begin position="94"/>
        <end position="110"/>
    </location>
</feature>
<evidence type="ECO:0000256" key="3">
    <source>
        <dbReference type="ARBA" id="ARBA00022538"/>
    </source>
</evidence>
<evidence type="ECO:0000256" key="8">
    <source>
        <dbReference type="ARBA" id="ARBA00022989"/>
    </source>
</evidence>
<dbReference type="GO" id="GO:0005886">
    <property type="term" value="C:plasma membrane"/>
    <property type="evidence" value="ECO:0007669"/>
    <property type="project" value="UniProtKB-SubCell"/>
</dbReference>
<feature type="compositionally biased region" description="Polar residues" evidence="12">
    <location>
        <begin position="81"/>
        <end position="93"/>
    </location>
</feature>
<keyword evidence="8 11" id="KW-1133">Transmembrane helix</keyword>
<reference evidence="13 14" key="1">
    <citation type="submission" date="2017-06" db="EMBL/GenBank/DDBJ databases">
        <title>Sequencing and comparative analysis of myxobacterial genomes.</title>
        <authorList>
            <person name="Rupp O."/>
            <person name="Goesmann A."/>
            <person name="Sogaard-Andersen L."/>
        </authorList>
    </citation>
    <scope>NUCLEOTIDE SEQUENCE [LARGE SCALE GENOMIC DNA]</scope>
    <source>
        <strain evidence="13 14">DSM 52655</strain>
    </source>
</reference>
<keyword evidence="2 11" id="KW-1003">Cell membrane</keyword>
<sequence length="199" mass="20948">MSSTLLSALRATLVTFALTGLLYPLAVTGLSQVLFAHEAQGSLVTDDRGQVVGSALLAQGFSREGYFQPRPSAAGVGYDASASSGSNLGPTSQKLRERVAADAERLRQENPEAPGPVPTELVTTSGSGLDPHLSPEAVRWQVPRVARARRVEPERVQAVVDSLVEERTLGVLGEPRVNVLLLNLALDRRLGTATLAGGS</sequence>
<keyword evidence="7 11" id="KW-0630">Potassium</keyword>
<keyword evidence="6 11" id="KW-0067">ATP-binding</keyword>
<dbReference type="PIRSF" id="PIRSF001296">
    <property type="entry name" value="K_ATPase_KdpC"/>
    <property type="match status" value="1"/>
</dbReference>
<evidence type="ECO:0000256" key="12">
    <source>
        <dbReference type="SAM" id="MobiDB-lite"/>
    </source>
</evidence>
<comment type="subcellular location">
    <subcellularLocation>
        <location evidence="11">Cell membrane</location>
        <topology evidence="11">Single-pass membrane protein</topology>
    </subcellularLocation>
</comment>